<evidence type="ECO:0000256" key="2">
    <source>
        <dbReference type="SAM" id="SignalP"/>
    </source>
</evidence>
<dbReference type="InterPro" id="IPR000866">
    <property type="entry name" value="AhpC/TSA"/>
</dbReference>
<dbReference type="InterPro" id="IPR011990">
    <property type="entry name" value="TPR-like_helical_dom_sf"/>
</dbReference>
<dbReference type="InterPro" id="IPR036249">
    <property type="entry name" value="Thioredoxin-like_sf"/>
</dbReference>
<dbReference type="GO" id="GO:0016209">
    <property type="term" value="F:antioxidant activity"/>
    <property type="evidence" value="ECO:0007669"/>
    <property type="project" value="InterPro"/>
</dbReference>
<dbReference type="Pfam" id="PF00578">
    <property type="entry name" value="AhpC-TSA"/>
    <property type="match status" value="1"/>
</dbReference>
<dbReference type="SUPFAM" id="SSF48452">
    <property type="entry name" value="TPR-like"/>
    <property type="match status" value="1"/>
</dbReference>
<feature type="compositionally biased region" description="Basic and acidic residues" evidence="1">
    <location>
        <begin position="48"/>
        <end position="58"/>
    </location>
</feature>
<feature type="region of interest" description="Disordered" evidence="1">
    <location>
        <begin position="428"/>
        <end position="476"/>
    </location>
</feature>
<sequence>MKLLRYNKHRVACLALAAAAGLAVFTASGRAQQQPADPTTEVRPGHSVHGDTFDEGPRRAAPLMVGTGDVHFPVTTRSEEAQKFFDQGVGQLHGFWYLEAERSFRHAASIDPTSPMTYWGMAMANYKNPKRAKVFIDEASHRMTQVKVQPIEEAWIKAVASMYVPDIKPDQNRKKKFVETLGKMRESFKDDIELKAFSVFFIWEYKTGDKNTAQLLDEVFAVNPRHPAHHYRIHLLDGGKAKDALASAAINGPAAAGIAHMWHMPGHIYSSLQRYGDAAWQQEASARVDHAYMIRDRVMPYEIHNYAHNNEWLIRDLMFVGRVSDGIDLAKNMVELPRHPKYGASSNRGTGAEYGYQRLIDALSLHQMWDDYLDACGSGYLPANEGDNDHQIRRLRFKGVAHAALGQVKEAQSVIAELKQMKAKAAPAPAAAPATRPAAVVSSTPATPPASPKPATKPAGATPAPQQAVANSGDQRPPAMIKALAAAKAATQPAVASATKPATAPAVAGRPGRGAPASGPGASFDRAIEHIEGQLALTAKDYPKAIKLLTSANIRQEHLSLVHLAAGDNAKAIDLAKKAADSAKGQTYPLANYVKVLFNTGKKDEAKAQLEKLNELAFFVDLKVEPYKSIGPIAKAFGVTKDDWRPEYKPAKDLGERPPLDQLGPFRWHPSPAPAFSAPAADGAAINLESYKGKPVVVIFYLGYGCLHCTQQLAAFAPLAKQYAEAGISLVAISTDDRESLHKAWEGAKLQDAGQFPFPLAADPKMDIFKRYNCYDDFEKSPIHGTFLIDGKGLIRWQDISAEPFMDGAFLLKEARRLLAAG</sequence>
<reference evidence="4 5" key="1">
    <citation type="submission" date="2020-10" db="EMBL/GenBank/DDBJ databases">
        <title>Wide distribution of Phycisphaera-like planctomycetes from WD2101 soil group in peatlands and genome analysis of the first cultivated representative.</title>
        <authorList>
            <person name="Dedysh S.N."/>
            <person name="Beletsky A.V."/>
            <person name="Ivanova A."/>
            <person name="Kulichevskaya I.S."/>
            <person name="Suzina N.E."/>
            <person name="Philippov D.A."/>
            <person name="Rakitin A.L."/>
            <person name="Mardanov A.V."/>
            <person name="Ravin N.V."/>
        </authorList>
    </citation>
    <scope>NUCLEOTIDE SEQUENCE [LARGE SCALE GENOMIC DNA]</scope>
    <source>
        <strain evidence="4 5">M1803</strain>
    </source>
</reference>
<feature type="signal peptide" evidence="2">
    <location>
        <begin position="1"/>
        <end position="33"/>
    </location>
</feature>
<dbReference type="KEGG" id="hbs:IPV69_14170"/>
<feature type="chain" id="PRO_5034681813" evidence="2">
    <location>
        <begin position="34"/>
        <end position="822"/>
    </location>
</feature>
<dbReference type="SUPFAM" id="SSF52833">
    <property type="entry name" value="Thioredoxin-like"/>
    <property type="match status" value="1"/>
</dbReference>
<dbReference type="GO" id="GO:0016491">
    <property type="term" value="F:oxidoreductase activity"/>
    <property type="evidence" value="ECO:0007669"/>
    <property type="project" value="InterPro"/>
</dbReference>
<dbReference type="PROSITE" id="PS51352">
    <property type="entry name" value="THIOREDOXIN_2"/>
    <property type="match status" value="1"/>
</dbReference>
<proteinExistence type="predicted"/>
<keyword evidence="2" id="KW-0732">Signal</keyword>
<name>A0A7M2WPI1_9BACT</name>
<feature type="region of interest" description="Disordered" evidence="1">
    <location>
        <begin position="493"/>
        <end position="523"/>
    </location>
</feature>
<evidence type="ECO:0000313" key="5">
    <source>
        <dbReference type="Proteomes" id="UP000593765"/>
    </source>
</evidence>
<dbReference type="AlphaFoldDB" id="A0A7M2WPI1"/>
<evidence type="ECO:0000313" key="4">
    <source>
        <dbReference type="EMBL" id="QOV87437.1"/>
    </source>
</evidence>
<feature type="compositionally biased region" description="Low complexity" evidence="1">
    <location>
        <begin position="428"/>
        <end position="445"/>
    </location>
</feature>
<dbReference type="RefSeq" id="WP_206290337.1">
    <property type="nucleotide sequence ID" value="NZ_CP063458.1"/>
</dbReference>
<evidence type="ECO:0000256" key="1">
    <source>
        <dbReference type="SAM" id="MobiDB-lite"/>
    </source>
</evidence>
<protein>
    <submittedName>
        <fullName evidence="4">Redoxin domain-containing protein</fullName>
    </submittedName>
</protein>
<evidence type="ECO:0000259" key="3">
    <source>
        <dbReference type="PROSITE" id="PS51352"/>
    </source>
</evidence>
<accession>A0A7M2WPI1</accession>
<dbReference type="InterPro" id="IPR013766">
    <property type="entry name" value="Thioredoxin_domain"/>
</dbReference>
<feature type="region of interest" description="Disordered" evidence="1">
    <location>
        <begin position="31"/>
        <end position="58"/>
    </location>
</feature>
<dbReference type="CDD" id="cd02971">
    <property type="entry name" value="PRX_family"/>
    <property type="match status" value="1"/>
</dbReference>
<keyword evidence="5" id="KW-1185">Reference proteome</keyword>
<dbReference type="Proteomes" id="UP000593765">
    <property type="component" value="Chromosome"/>
</dbReference>
<feature type="compositionally biased region" description="Low complexity" evidence="1">
    <location>
        <begin position="453"/>
        <end position="470"/>
    </location>
</feature>
<dbReference type="Gene3D" id="3.40.30.10">
    <property type="entry name" value="Glutaredoxin"/>
    <property type="match status" value="1"/>
</dbReference>
<dbReference type="PANTHER" id="PTHR45588:SF1">
    <property type="entry name" value="WW DOMAIN-CONTAINING PROTEIN"/>
    <property type="match status" value="1"/>
</dbReference>
<gene>
    <name evidence="4" type="ORF">IPV69_14170</name>
</gene>
<dbReference type="GO" id="GO:0006950">
    <property type="term" value="P:response to stress"/>
    <property type="evidence" value="ECO:0007669"/>
    <property type="project" value="UniProtKB-ARBA"/>
</dbReference>
<feature type="domain" description="Thioredoxin" evidence="3">
    <location>
        <begin position="667"/>
        <end position="822"/>
    </location>
</feature>
<dbReference type="Gene3D" id="1.25.40.10">
    <property type="entry name" value="Tetratricopeptide repeat domain"/>
    <property type="match status" value="1"/>
</dbReference>
<dbReference type="EMBL" id="CP063458">
    <property type="protein sequence ID" value="QOV87437.1"/>
    <property type="molecule type" value="Genomic_DNA"/>
</dbReference>
<dbReference type="PANTHER" id="PTHR45588">
    <property type="entry name" value="TPR DOMAIN-CONTAINING PROTEIN"/>
    <property type="match status" value="1"/>
</dbReference>
<organism evidence="4 5">
    <name type="scientific">Humisphaera borealis</name>
    <dbReference type="NCBI Taxonomy" id="2807512"/>
    <lineage>
        <taxon>Bacteria</taxon>
        <taxon>Pseudomonadati</taxon>
        <taxon>Planctomycetota</taxon>
        <taxon>Phycisphaerae</taxon>
        <taxon>Tepidisphaerales</taxon>
        <taxon>Tepidisphaeraceae</taxon>
        <taxon>Humisphaera</taxon>
    </lineage>
</organism>